<dbReference type="Pfam" id="PF22666">
    <property type="entry name" value="Glyco_hydro_2_N2"/>
    <property type="match status" value="1"/>
</dbReference>
<organism evidence="9 10">
    <name type="scientific">Jutongia hominis</name>
    <dbReference type="NCBI Taxonomy" id="2763664"/>
    <lineage>
        <taxon>Bacteria</taxon>
        <taxon>Bacillati</taxon>
        <taxon>Bacillota</taxon>
        <taxon>Clostridia</taxon>
        <taxon>Lachnospirales</taxon>
        <taxon>Lachnospiraceae</taxon>
        <taxon>Jutongia</taxon>
    </lineage>
</organism>
<dbReference type="Gene3D" id="3.20.20.80">
    <property type="entry name" value="Glycosidases"/>
    <property type="match status" value="1"/>
</dbReference>
<sequence>MPRERYLLNRDWHFHLGEVENAIKTDHGVIYSTAKAGACQGIPQADYDVSQWQKVDLPHDWSIHTPFDKENVADWGYKSRGKGWYRRSFLLPKEAKDKKLVLGFEGVSTRCIVYLNGTEIFHNTSGYTPFEMDITDIVYFENVPNTLAVFVDATIWEGWWYEGAGIYRSVWLEMMHPVHIDRDSVFLNPKEQEDGSFAVAIEAEIENATSEVQRGKLQCYLTSPNGQKELVWETEKQSFDPDQTKVTGSFLKKEPLLWDVKHPNVYEVEMILLLEGAKEEEIIDSVQTVCGFRTITFDAKKGFFLNHKPVKLFGTCNHQDFGGIGVAVPSNLWEYRIEKLKAMGSNAYRCAHGMPADELIEACDRMGMLVLDENRNFSTSVEAIGQLETLVKRHRNHPSVILYSIFNEEPLEGTLQGMRMAKKMRRTILRLDPGRFVTGAMHGGMLEEENAAIAIDVAGVNYQLPIYDAFHEKNPAMPMIATETTSTFSIRGCYEKDDSKNLLASYDDSPADWGNTVRDTWKAIMERDFVAGGFMWTGFDYLGEPTPHVWPSVSSFFGLLDLCGFEKDGFYLAKAIFEKEPVCHVLPHWNHKGKEGSPIRVMSHTNCEEAELFVNGESFGRKNVDLFKQCEWIVPYQPGQIRLDGYRDGKVVSSDIQMTTGECKDIRLSSWKKNILENGEYAAVIIIEAIDASGLVVPDCNLMTEITVEGGKLLGSCNGDPNCHEPFDGKVRSIFHGKCMAVVRPNRGVNELKVMVRAELTEQRNGLFSDVQDHCEKPIDSFLKKSLILPVVSAKEAKELSTVQEMALTHWKLSPVSEERPDVLQKTESFDMNSWQDIYVNKESGSPKVLENAKGKYVIYQQEVQIPKEINGHFPELYLYGIWGECEVYINEEKRTEFAYEWAVPHTIKLEPKDCKRTDIRILVKSINDFGAGLNSTVTLR</sequence>
<evidence type="ECO:0000259" key="8">
    <source>
        <dbReference type="Pfam" id="PF22666"/>
    </source>
</evidence>
<reference evidence="9 10" key="1">
    <citation type="submission" date="2020-08" db="EMBL/GenBank/DDBJ databases">
        <title>Genome public.</title>
        <authorList>
            <person name="Liu C."/>
            <person name="Sun Q."/>
        </authorList>
    </citation>
    <scope>NUCLEOTIDE SEQUENCE [LARGE SCALE GENOMIC DNA]</scope>
    <source>
        <strain evidence="9 10">BX3</strain>
    </source>
</reference>
<protein>
    <submittedName>
        <fullName evidence="9">Glycoside hydrolase family 2 protein</fullName>
    </submittedName>
</protein>
<dbReference type="Gene3D" id="2.60.120.260">
    <property type="entry name" value="Galactose-binding domain-like"/>
    <property type="match status" value="1"/>
</dbReference>
<dbReference type="InterPro" id="IPR013783">
    <property type="entry name" value="Ig-like_fold"/>
</dbReference>
<dbReference type="InterPro" id="IPR017853">
    <property type="entry name" value="GH"/>
</dbReference>
<dbReference type="NCBIfam" id="NF041462">
    <property type="entry name" value="GalA"/>
    <property type="match status" value="1"/>
</dbReference>
<evidence type="ECO:0000259" key="5">
    <source>
        <dbReference type="Pfam" id="PF02836"/>
    </source>
</evidence>
<dbReference type="SUPFAM" id="SSF51445">
    <property type="entry name" value="(Trans)glycosidases"/>
    <property type="match status" value="1"/>
</dbReference>
<feature type="domain" description="DUF4982" evidence="6">
    <location>
        <begin position="596"/>
        <end position="652"/>
    </location>
</feature>
<evidence type="ECO:0000256" key="1">
    <source>
        <dbReference type="ARBA" id="ARBA00007401"/>
    </source>
</evidence>
<evidence type="ECO:0000313" key="10">
    <source>
        <dbReference type="Proteomes" id="UP000637513"/>
    </source>
</evidence>
<dbReference type="Pfam" id="PF02836">
    <property type="entry name" value="Glyco_hydro_2_C"/>
    <property type="match status" value="1"/>
</dbReference>
<dbReference type="Pfam" id="PF18565">
    <property type="entry name" value="Glyco_hydro2_C5"/>
    <property type="match status" value="1"/>
</dbReference>
<dbReference type="Proteomes" id="UP000637513">
    <property type="component" value="Unassembled WGS sequence"/>
</dbReference>
<accession>A0ABR7MQZ7</accession>
<feature type="domain" description="Glycoside hydrolase family 2" evidence="7">
    <location>
        <begin position="666"/>
        <end position="760"/>
    </location>
</feature>
<proteinExistence type="inferred from homology"/>
<gene>
    <name evidence="9" type="ORF">H8700_00645</name>
</gene>
<feature type="domain" description="Glycoside hydrolase family 2 catalytic" evidence="5">
    <location>
        <begin position="300"/>
        <end position="483"/>
    </location>
</feature>
<dbReference type="SUPFAM" id="SSF49303">
    <property type="entry name" value="beta-Galactosidase/glucuronidase domain"/>
    <property type="match status" value="1"/>
</dbReference>
<dbReference type="InterPro" id="IPR006103">
    <property type="entry name" value="Glyco_hydro_2_cat"/>
</dbReference>
<dbReference type="SUPFAM" id="SSF49785">
    <property type="entry name" value="Galactose-binding domain-like"/>
    <property type="match status" value="1"/>
</dbReference>
<dbReference type="InterPro" id="IPR040605">
    <property type="entry name" value="Glyco_hydro2_dom5"/>
</dbReference>
<feature type="domain" description="Glycoside hydrolase family 2 immunoglobulin-like beta-sandwich" evidence="4">
    <location>
        <begin position="178"/>
        <end position="293"/>
    </location>
</feature>
<comment type="similarity">
    <text evidence="1">Belongs to the glycosyl hydrolase 2 family.</text>
</comment>
<dbReference type="Gene3D" id="2.60.40.10">
    <property type="entry name" value="Immunoglobulins"/>
    <property type="match status" value="3"/>
</dbReference>
<dbReference type="InterPro" id="IPR036156">
    <property type="entry name" value="Beta-gal/glucu_dom_sf"/>
</dbReference>
<evidence type="ECO:0000259" key="4">
    <source>
        <dbReference type="Pfam" id="PF00703"/>
    </source>
</evidence>
<keyword evidence="3" id="KW-0326">Glycosidase</keyword>
<dbReference type="EMBL" id="JACRSW010000001">
    <property type="protein sequence ID" value="MBC8556231.1"/>
    <property type="molecule type" value="Genomic_DNA"/>
</dbReference>
<dbReference type="InterPro" id="IPR051913">
    <property type="entry name" value="GH2_Domain-Containing"/>
</dbReference>
<evidence type="ECO:0000256" key="2">
    <source>
        <dbReference type="ARBA" id="ARBA00022801"/>
    </source>
</evidence>
<dbReference type="PANTHER" id="PTHR42732:SF1">
    <property type="entry name" value="BETA-MANNOSIDASE"/>
    <property type="match status" value="1"/>
</dbReference>
<evidence type="ECO:0000313" key="9">
    <source>
        <dbReference type="EMBL" id="MBC8556231.1"/>
    </source>
</evidence>
<name>A0ABR7MQZ7_9FIRM</name>
<dbReference type="Pfam" id="PF16355">
    <property type="entry name" value="DUF4982"/>
    <property type="match status" value="1"/>
</dbReference>
<dbReference type="InterPro" id="IPR008979">
    <property type="entry name" value="Galactose-bd-like_sf"/>
</dbReference>
<feature type="domain" description="Beta-mannosidase-like galactose-binding" evidence="8">
    <location>
        <begin position="56"/>
        <end position="155"/>
    </location>
</feature>
<keyword evidence="2 9" id="KW-0378">Hydrolase</keyword>
<comment type="caution">
    <text evidence="9">The sequence shown here is derived from an EMBL/GenBank/DDBJ whole genome shotgun (WGS) entry which is preliminary data.</text>
</comment>
<dbReference type="InterPro" id="IPR054593">
    <property type="entry name" value="Beta-mannosidase-like_N2"/>
</dbReference>
<evidence type="ECO:0000259" key="6">
    <source>
        <dbReference type="Pfam" id="PF16355"/>
    </source>
</evidence>
<dbReference type="RefSeq" id="WP_249302214.1">
    <property type="nucleotide sequence ID" value="NZ_JACRSW010000001.1"/>
</dbReference>
<dbReference type="InterPro" id="IPR048230">
    <property type="entry name" value="GalA-like"/>
</dbReference>
<dbReference type="GO" id="GO:0016787">
    <property type="term" value="F:hydrolase activity"/>
    <property type="evidence" value="ECO:0007669"/>
    <property type="project" value="UniProtKB-KW"/>
</dbReference>
<dbReference type="InterPro" id="IPR032311">
    <property type="entry name" value="DUF4982"/>
</dbReference>
<keyword evidence="10" id="KW-1185">Reference proteome</keyword>
<evidence type="ECO:0000256" key="3">
    <source>
        <dbReference type="ARBA" id="ARBA00023295"/>
    </source>
</evidence>
<dbReference type="PANTHER" id="PTHR42732">
    <property type="entry name" value="BETA-GALACTOSIDASE"/>
    <property type="match status" value="1"/>
</dbReference>
<dbReference type="InterPro" id="IPR006102">
    <property type="entry name" value="Ig-like_GH2"/>
</dbReference>
<evidence type="ECO:0000259" key="7">
    <source>
        <dbReference type="Pfam" id="PF18565"/>
    </source>
</evidence>
<dbReference type="Pfam" id="PF00703">
    <property type="entry name" value="Glyco_hydro_2"/>
    <property type="match status" value="1"/>
</dbReference>